<dbReference type="InterPro" id="IPR051624">
    <property type="entry name" value="RMD1/Sad1-interacting"/>
</dbReference>
<organism evidence="6">
    <name type="scientific">Vanderwaltozyma polyspora (strain ATCC 22028 / DSM 70294 / BCRC 21397 / CBS 2163 / NBRC 10782 / NRRL Y-8283 / UCD 57-17)</name>
    <name type="common">Kluyveromyces polysporus</name>
    <dbReference type="NCBI Taxonomy" id="436907"/>
    <lineage>
        <taxon>Eukaryota</taxon>
        <taxon>Fungi</taxon>
        <taxon>Dikarya</taxon>
        <taxon>Ascomycota</taxon>
        <taxon>Saccharomycotina</taxon>
        <taxon>Saccharomycetes</taxon>
        <taxon>Saccharomycetales</taxon>
        <taxon>Saccharomycetaceae</taxon>
        <taxon>Vanderwaltozyma</taxon>
    </lineage>
</organism>
<evidence type="ECO:0000256" key="3">
    <source>
        <dbReference type="SAM" id="Phobius"/>
    </source>
</evidence>
<evidence type="ECO:0000313" key="6">
    <source>
        <dbReference type="Proteomes" id="UP000000267"/>
    </source>
</evidence>
<dbReference type="PhylomeDB" id="A7TI64"/>
<keyword evidence="3" id="KW-1133">Transmembrane helix</keyword>
<dbReference type="HOGENOM" id="CLU_011220_1_2_1"/>
<dbReference type="OrthoDB" id="18302at2759"/>
<dbReference type="AlphaFoldDB" id="A7TI64"/>
<proteinExistence type="inferred from homology"/>
<protein>
    <recommendedName>
        <fullName evidence="4">DUF155 domain-containing protein</fullName>
    </recommendedName>
</protein>
<feature type="transmembrane region" description="Helical" evidence="3">
    <location>
        <begin position="416"/>
        <end position="438"/>
    </location>
</feature>
<dbReference type="GeneID" id="5546340"/>
<keyword evidence="3" id="KW-0472">Membrane</keyword>
<dbReference type="PANTHER" id="PTHR16255:SF15">
    <property type="entry name" value="SPORULATION PROTEIN RMD1"/>
    <property type="match status" value="1"/>
</dbReference>
<dbReference type="KEGG" id="vpo:Kpol_1045p58"/>
<sequence>MSGNPRDGELQPLLEERIEGDGVIPKQDKYIPRPNSSSIPGNPTVNDSIPLHKGKIKNIDTDGNIPGRILNQPLSKQPKTGAQRTSRTAQKLKLLPEEPFKIDPENLIALRDQDVYTQVNRITDKNARRDAEKLGKAHRHLLPRTTAYCTASSYNMRGLIKWLKDSKKAHHTHPKLFDECLYTPFMYTDWRGDKRFEHEDLIRLDDEGGEINVSDKQPDVFIFEYGVVVMWGFTEREEKAFLNDIEKFEKEKLAEEDVQVEEFNYYITESYQPRIYNDFITLRDASNYMIKLSISHGLAQSVKISLFEELVDNTIEDTQDIPQEIASSGKVSMSKEDIMKSIGELFILRININLHGSVLDSPEIMWSEPQLEPIYQAMRGYLEINQRVALLNQRLEVISDLLQMLKEQLGHSHEEYLEFIVIILVGVEVLVSIINIAVDLFTNSHKS</sequence>
<gene>
    <name evidence="5" type="ORF">Kpol_1045p58</name>
</gene>
<dbReference type="GO" id="GO:0005739">
    <property type="term" value="C:mitochondrion"/>
    <property type="evidence" value="ECO:0007669"/>
    <property type="project" value="UniProtKB-ARBA"/>
</dbReference>
<accession>A7TI64</accession>
<evidence type="ECO:0000256" key="2">
    <source>
        <dbReference type="SAM" id="MobiDB-lite"/>
    </source>
</evidence>
<dbReference type="EMBL" id="DS480394">
    <property type="protein sequence ID" value="EDO18071.1"/>
    <property type="molecule type" value="Genomic_DNA"/>
</dbReference>
<dbReference type="PANTHER" id="PTHR16255">
    <property type="entry name" value="REQUIRED FOR MEIOTIC NUCLEAR DIVISION PROTEIN 1 HOMOLOG"/>
    <property type="match status" value="1"/>
</dbReference>
<dbReference type="InterPro" id="IPR003734">
    <property type="entry name" value="DUF155"/>
</dbReference>
<dbReference type="Proteomes" id="UP000000267">
    <property type="component" value="Unassembled WGS sequence"/>
</dbReference>
<feature type="compositionally biased region" description="Polar residues" evidence="2">
    <location>
        <begin position="34"/>
        <end position="47"/>
    </location>
</feature>
<reference evidence="5 6" key="1">
    <citation type="journal article" date="2007" name="Proc. Natl. Acad. Sci. U.S.A.">
        <title>Independent sorting-out of thousands of duplicated gene pairs in two yeast species descended from a whole-genome duplication.</title>
        <authorList>
            <person name="Scannell D.R."/>
            <person name="Frank A.C."/>
            <person name="Conant G.C."/>
            <person name="Byrne K.P."/>
            <person name="Woolfit M."/>
            <person name="Wolfe K.H."/>
        </authorList>
    </citation>
    <scope>NUCLEOTIDE SEQUENCE [LARGE SCALE GENOMIC DNA]</scope>
    <source>
        <strain evidence="6">ATCC 22028 / DSM 70294 / BCRC 21397 / CBS 2163 / NBRC 10782 / NRRL Y-8283 / UCD 57-17</strain>
    </source>
</reference>
<keyword evidence="6" id="KW-1185">Reference proteome</keyword>
<keyword evidence="3" id="KW-0812">Transmembrane</keyword>
<dbReference type="RefSeq" id="XP_001645929.1">
    <property type="nucleotide sequence ID" value="XM_001645879.1"/>
</dbReference>
<dbReference type="InParanoid" id="A7TI64"/>
<dbReference type="OMA" id="HHTHPKL"/>
<dbReference type="FunCoup" id="A7TI64">
    <property type="interactions" value="120"/>
</dbReference>
<dbReference type="STRING" id="436907.A7TI64"/>
<evidence type="ECO:0000256" key="1">
    <source>
        <dbReference type="ARBA" id="ARBA00008306"/>
    </source>
</evidence>
<feature type="region of interest" description="Disordered" evidence="2">
    <location>
        <begin position="1"/>
        <end position="49"/>
    </location>
</feature>
<feature type="compositionally biased region" description="Basic and acidic residues" evidence="2">
    <location>
        <begin position="1"/>
        <end position="31"/>
    </location>
</feature>
<feature type="domain" description="DUF155" evidence="4">
    <location>
        <begin position="220"/>
        <end position="392"/>
    </location>
</feature>
<evidence type="ECO:0000259" key="4">
    <source>
        <dbReference type="Pfam" id="PF02582"/>
    </source>
</evidence>
<name>A7TI64_VANPO</name>
<dbReference type="eggNOG" id="KOG2861">
    <property type="taxonomic scope" value="Eukaryota"/>
</dbReference>
<dbReference type="Pfam" id="PF02582">
    <property type="entry name" value="DUF155"/>
    <property type="match status" value="1"/>
</dbReference>
<evidence type="ECO:0000313" key="5">
    <source>
        <dbReference type="EMBL" id="EDO18071.1"/>
    </source>
</evidence>
<comment type="similarity">
    <text evidence="1">Belongs to the RMD1/sif2 family.</text>
</comment>